<evidence type="ECO:0000256" key="1">
    <source>
        <dbReference type="ARBA" id="ARBA00010876"/>
    </source>
</evidence>
<accession>A0AA37T1D9</accession>
<dbReference type="InterPro" id="IPR006145">
    <property type="entry name" value="PsdUridine_synth_RsuA/RluA"/>
</dbReference>
<name>A0AA37T1D9_9ALTE</name>
<keyword evidence="4" id="KW-1185">Reference proteome</keyword>
<evidence type="ECO:0000259" key="2">
    <source>
        <dbReference type="Pfam" id="PF00849"/>
    </source>
</evidence>
<comment type="caution">
    <text evidence="3">The sequence shown here is derived from an EMBL/GenBank/DDBJ whole genome shotgun (WGS) entry which is preliminary data.</text>
</comment>
<gene>
    <name evidence="3" type="ORF">GCM10007852_15210</name>
</gene>
<dbReference type="GO" id="GO:0003723">
    <property type="term" value="F:RNA binding"/>
    <property type="evidence" value="ECO:0007669"/>
    <property type="project" value="InterPro"/>
</dbReference>
<dbReference type="InterPro" id="IPR050188">
    <property type="entry name" value="RluA_PseudoU_synthase"/>
</dbReference>
<protein>
    <submittedName>
        <fullName evidence="3">RNA pseudouridine synthase</fullName>
    </submittedName>
</protein>
<dbReference type="Pfam" id="PF00849">
    <property type="entry name" value="PseudoU_synth_2"/>
    <property type="match status" value="1"/>
</dbReference>
<dbReference type="GO" id="GO:0009982">
    <property type="term" value="F:pseudouridine synthase activity"/>
    <property type="evidence" value="ECO:0007669"/>
    <property type="project" value="InterPro"/>
</dbReference>
<feature type="domain" description="Pseudouridine synthase RsuA/RluA-like" evidence="2">
    <location>
        <begin position="12"/>
        <end position="154"/>
    </location>
</feature>
<reference evidence="3" key="1">
    <citation type="journal article" date="2014" name="Int. J. Syst. Evol. Microbiol.">
        <title>Complete genome sequence of Corynebacterium casei LMG S-19264T (=DSM 44701T), isolated from a smear-ripened cheese.</title>
        <authorList>
            <consortium name="US DOE Joint Genome Institute (JGI-PGF)"/>
            <person name="Walter F."/>
            <person name="Albersmeier A."/>
            <person name="Kalinowski J."/>
            <person name="Ruckert C."/>
        </authorList>
    </citation>
    <scope>NUCLEOTIDE SEQUENCE</scope>
    <source>
        <strain evidence="3">NBRC 110023</strain>
    </source>
</reference>
<dbReference type="InterPro" id="IPR006224">
    <property type="entry name" value="PsdUridine_synth_RluA-like_CS"/>
</dbReference>
<dbReference type="Proteomes" id="UP001156601">
    <property type="component" value="Unassembled WGS sequence"/>
</dbReference>
<organism evidence="3 4">
    <name type="scientific">Agaribacter marinus</name>
    <dbReference type="NCBI Taxonomy" id="1431249"/>
    <lineage>
        <taxon>Bacteria</taxon>
        <taxon>Pseudomonadati</taxon>
        <taxon>Pseudomonadota</taxon>
        <taxon>Gammaproteobacteria</taxon>
        <taxon>Alteromonadales</taxon>
        <taxon>Alteromonadaceae</taxon>
        <taxon>Agaribacter</taxon>
    </lineage>
</organism>
<evidence type="ECO:0000313" key="3">
    <source>
        <dbReference type="EMBL" id="GLR70613.1"/>
    </source>
</evidence>
<proteinExistence type="inferred from homology"/>
<dbReference type="InterPro" id="IPR020103">
    <property type="entry name" value="PsdUridine_synth_cat_dom_sf"/>
</dbReference>
<comment type="similarity">
    <text evidence="1">Belongs to the pseudouridine synthase RluA family.</text>
</comment>
<dbReference type="EMBL" id="BSOT01000005">
    <property type="protein sequence ID" value="GLR70613.1"/>
    <property type="molecule type" value="Genomic_DNA"/>
</dbReference>
<dbReference type="GO" id="GO:0140098">
    <property type="term" value="F:catalytic activity, acting on RNA"/>
    <property type="evidence" value="ECO:0007669"/>
    <property type="project" value="UniProtKB-ARBA"/>
</dbReference>
<dbReference type="SUPFAM" id="SSF55120">
    <property type="entry name" value="Pseudouridine synthase"/>
    <property type="match status" value="1"/>
</dbReference>
<dbReference type="RefSeq" id="WP_284216906.1">
    <property type="nucleotide sequence ID" value="NZ_BSOT01000005.1"/>
</dbReference>
<dbReference type="CDD" id="cd02869">
    <property type="entry name" value="PseudoU_synth_RluA_like"/>
    <property type="match status" value="1"/>
</dbReference>
<dbReference type="PROSITE" id="PS01129">
    <property type="entry name" value="PSI_RLU"/>
    <property type="match status" value="1"/>
</dbReference>
<dbReference type="Gene3D" id="3.30.2350.10">
    <property type="entry name" value="Pseudouridine synthase"/>
    <property type="match status" value="1"/>
</dbReference>
<dbReference type="PANTHER" id="PTHR21600">
    <property type="entry name" value="MITOCHONDRIAL RNA PSEUDOURIDINE SYNTHASE"/>
    <property type="match status" value="1"/>
</dbReference>
<reference evidence="3" key="2">
    <citation type="submission" date="2023-01" db="EMBL/GenBank/DDBJ databases">
        <title>Draft genome sequence of Agaribacter marinus strain NBRC 110023.</title>
        <authorList>
            <person name="Sun Q."/>
            <person name="Mori K."/>
        </authorList>
    </citation>
    <scope>NUCLEOTIDE SEQUENCE</scope>
    <source>
        <strain evidence="3">NBRC 110023</strain>
    </source>
</reference>
<dbReference type="NCBIfam" id="TIGR01621">
    <property type="entry name" value="RluA-like"/>
    <property type="match status" value="1"/>
</dbReference>
<evidence type="ECO:0000313" key="4">
    <source>
        <dbReference type="Proteomes" id="UP001156601"/>
    </source>
</evidence>
<dbReference type="InterPro" id="IPR006508">
    <property type="entry name" value="PsdUridine_synth_RluA-like"/>
</dbReference>
<dbReference type="AlphaFoldDB" id="A0AA37T1D9"/>
<sequence length="238" mass="27103">MLAPEILFENVDFMVIYKPCQVEMHSAENGIIPKTKAISGNTSTLFLVHRLDKGTSGLLILAKNKPAAAVLSQNFAERKVNKYYIALTSGKPKKKQGLIKGDMQKSRNGSYKLVKTHQNPAITQFFTNSFAPNIRLYILKPYTGKTHQLRVALQSNSTPILGDTRYSPQNTGANEDRMYLHACYLSFEFDGIEYTFICPPKEGERWQDQFDEDDISAFTSKPLPKINWHKEHIEQNRD</sequence>
<dbReference type="PANTHER" id="PTHR21600:SF87">
    <property type="entry name" value="RNA PSEUDOURIDYLATE SYNTHASE DOMAIN-CONTAINING PROTEIN 1"/>
    <property type="match status" value="1"/>
</dbReference>
<dbReference type="GO" id="GO:0000455">
    <property type="term" value="P:enzyme-directed rRNA pseudouridine synthesis"/>
    <property type="evidence" value="ECO:0007669"/>
    <property type="project" value="TreeGrafter"/>
</dbReference>